<dbReference type="HAMAP" id="MF_00686">
    <property type="entry name" value="Fe_traffic_YggX"/>
    <property type="match status" value="1"/>
</dbReference>
<reference evidence="6 7" key="2">
    <citation type="submission" date="2018-12" db="EMBL/GenBank/DDBJ databases">
        <title>Simiduia agarivorans gen. nov., sp. nov., a marine, agarolytic bacterium isolated from shallow coastal water from Keelung, Taiwan.</title>
        <authorList>
            <person name="Shieh W.Y."/>
        </authorList>
    </citation>
    <scope>NUCLEOTIDE SEQUENCE [LARGE SCALE GENOMIC DNA]</scope>
    <source>
        <strain evidence="6 7">GTF-13</strain>
    </source>
</reference>
<dbReference type="NCBIfam" id="NF003817">
    <property type="entry name" value="PRK05408.1"/>
    <property type="match status" value="1"/>
</dbReference>
<dbReference type="PIRSF" id="PIRSF029827">
    <property type="entry name" value="Fe_traffic_YggX"/>
    <property type="match status" value="1"/>
</dbReference>
<dbReference type="EMBL" id="QWEZ01000002">
    <property type="protein sequence ID" value="RRJ82425.1"/>
    <property type="molecule type" value="Genomic_DNA"/>
</dbReference>
<evidence type="ECO:0000256" key="4">
    <source>
        <dbReference type="ARBA" id="ARBA00070403"/>
    </source>
</evidence>
<dbReference type="Pfam" id="PF04362">
    <property type="entry name" value="Iron_traffic"/>
    <property type="match status" value="1"/>
</dbReference>
<comment type="similarity">
    <text evidence="3 5">Belongs to the Fe(2+)-trafficking protein family.</text>
</comment>
<evidence type="ECO:0000256" key="3">
    <source>
        <dbReference type="ARBA" id="ARBA00061679"/>
    </source>
</evidence>
<evidence type="ECO:0000313" key="7">
    <source>
        <dbReference type="Proteomes" id="UP000280792"/>
    </source>
</evidence>
<name>A0A3P3VI69_9GAMM</name>
<dbReference type="FunFam" id="1.10.3880.10:FF:000001">
    <property type="entry name" value="Probable Fe(2+)-trafficking protein"/>
    <property type="match status" value="1"/>
</dbReference>
<reference evidence="6 7" key="1">
    <citation type="submission" date="2018-08" db="EMBL/GenBank/DDBJ databases">
        <authorList>
            <person name="Khan S.A."/>
        </authorList>
    </citation>
    <scope>NUCLEOTIDE SEQUENCE [LARGE SCALE GENOMIC DNA]</scope>
    <source>
        <strain evidence="6 7">GTF-13</strain>
    </source>
</reference>
<comment type="caution">
    <text evidence="6">The sequence shown here is derived from an EMBL/GenBank/DDBJ whole genome shotgun (WGS) entry which is preliminary data.</text>
</comment>
<dbReference type="GO" id="GO:0034599">
    <property type="term" value="P:cellular response to oxidative stress"/>
    <property type="evidence" value="ECO:0007669"/>
    <property type="project" value="TreeGrafter"/>
</dbReference>
<evidence type="ECO:0000256" key="1">
    <source>
        <dbReference type="ARBA" id="ARBA00023004"/>
    </source>
</evidence>
<evidence type="ECO:0000256" key="2">
    <source>
        <dbReference type="ARBA" id="ARBA00053793"/>
    </source>
</evidence>
<dbReference type="SUPFAM" id="SSF111148">
    <property type="entry name" value="YggX-like"/>
    <property type="match status" value="1"/>
</dbReference>
<sequence length="90" mass="10605">MSRTVFCAKLKKEAEGLALPPYPGAKGQWIYENICEQAWKEWQDHQTRLINEKQLSMMNPADRKFIMEQMDRYFAGEAFEEAEGYVPEKK</sequence>
<organism evidence="6 7">
    <name type="scientific">Aestuariirhabdus litorea</name>
    <dbReference type="NCBI Taxonomy" id="2528527"/>
    <lineage>
        <taxon>Bacteria</taxon>
        <taxon>Pseudomonadati</taxon>
        <taxon>Pseudomonadota</taxon>
        <taxon>Gammaproteobacteria</taxon>
        <taxon>Oceanospirillales</taxon>
        <taxon>Aestuariirhabdaceae</taxon>
        <taxon>Aestuariirhabdus</taxon>
    </lineage>
</organism>
<dbReference type="Gene3D" id="1.10.3880.10">
    <property type="entry name" value="Fe(II) trafficking protein YggX"/>
    <property type="match status" value="1"/>
</dbReference>
<proteinExistence type="inferred from homology"/>
<dbReference type="GO" id="GO:0005506">
    <property type="term" value="F:iron ion binding"/>
    <property type="evidence" value="ECO:0007669"/>
    <property type="project" value="UniProtKB-UniRule"/>
</dbReference>
<dbReference type="AlphaFoldDB" id="A0A3P3VI69"/>
<dbReference type="Proteomes" id="UP000280792">
    <property type="component" value="Unassembled WGS sequence"/>
</dbReference>
<dbReference type="PANTHER" id="PTHR36965:SF1">
    <property type="entry name" value="FE(2+)-TRAFFICKING PROTEIN-RELATED"/>
    <property type="match status" value="1"/>
</dbReference>
<keyword evidence="1 5" id="KW-0408">Iron</keyword>
<gene>
    <name evidence="6" type="ORF">D0544_11135</name>
</gene>
<dbReference type="InterPro" id="IPR036766">
    <property type="entry name" value="Fe_traffick_prot_YggX_sf"/>
</dbReference>
<evidence type="ECO:0000256" key="5">
    <source>
        <dbReference type="HAMAP-Rule" id="MF_00686"/>
    </source>
</evidence>
<evidence type="ECO:0000313" key="6">
    <source>
        <dbReference type="EMBL" id="RRJ82425.1"/>
    </source>
</evidence>
<accession>A0A3P3VI69</accession>
<dbReference type="PANTHER" id="PTHR36965">
    <property type="entry name" value="FE(2+)-TRAFFICKING PROTEIN-RELATED"/>
    <property type="match status" value="1"/>
</dbReference>
<comment type="function">
    <text evidence="2">Could be a mediator in iron transactions between iron acquisition and iron-requiring processes, such as synthesis and/or repair of Fe-S clusters in biosynthetic enzymes. Necessary to maintain high levels of aconitase under oxidative stress.</text>
</comment>
<dbReference type="InterPro" id="IPR007457">
    <property type="entry name" value="Fe_traffick_prot_YggX"/>
</dbReference>
<dbReference type="RefSeq" id="WP_125016142.1">
    <property type="nucleotide sequence ID" value="NZ_QWEZ01000002.1"/>
</dbReference>
<protein>
    <recommendedName>
        <fullName evidence="4 5">Probable Fe(2+)-trafficking protein</fullName>
    </recommendedName>
</protein>
<keyword evidence="7" id="KW-1185">Reference proteome</keyword>
<dbReference type="GO" id="GO:0005829">
    <property type="term" value="C:cytosol"/>
    <property type="evidence" value="ECO:0007669"/>
    <property type="project" value="TreeGrafter"/>
</dbReference>